<protein>
    <submittedName>
        <fullName evidence="3">SH3 domain-containing protein 1-like</fullName>
    </submittedName>
</protein>
<sequence length="146" mass="16428">MFIVLLAVLRRLGSLDNDAVMVDEAESLCHQQLRNLYKSTREAKHFQRNIVCGVEKFISTSYKCKKMEIGFKSVGGEPLRTQIHGVPFENACHLAHHYDKPIKRWRPRDLSMSGESSVKLQSAEARLANLKSSATTLGREAIAAML</sequence>
<organism evidence="2 3">
    <name type="scientific">Ziziphus jujuba</name>
    <name type="common">Chinese jujube</name>
    <name type="synonym">Ziziphus sativa</name>
    <dbReference type="NCBI Taxonomy" id="326968"/>
    <lineage>
        <taxon>Eukaryota</taxon>
        <taxon>Viridiplantae</taxon>
        <taxon>Streptophyta</taxon>
        <taxon>Embryophyta</taxon>
        <taxon>Tracheophyta</taxon>
        <taxon>Spermatophyta</taxon>
        <taxon>Magnoliopsida</taxon>
        <taxon>eudicotyledons</taxon>
        <taxon>Gunneridae</taxon>
        <taxon>Pentapetalae</taxon>
        <taxon>rosids</taxon>
        <taxon>fabids</taxon>
        <taxon>Rosales</taxon>
        <taxon>Rhamnaceae</taxon>
        <taxon>Paliureae</taxon>
        <taxon>Ziziphus</taxon>
    </lineage>
</organism>
<feature type="signal peptide" evidence="1">
    <location>
        <begin position="1"/>
        <end position="15"/>
    </location>
</feature>
<keyword evidence="2" id="KW-1185">Reference proteome</keyword>
<dbReference type="RefSeq" id="XP_060673810.1">
    <property type="nucleotide sequence ID" value="XM_060817827.1"/>
</dbReference>
<evidence type="ECO:0000256" key="1">
    <source>
        <dbReference type="SAM" id="SignalP"/>
    </source>
</evidence>
<accession>A0ABM4AAP9</accession>
<feature type="chain" id="PRO_5046769383" evidence="1">
    <location>
        <begin position="16"/>
        <end position="146"/>
    </location>
</feature>
<keyword evidence="1" id="KW-0732">Signal</keyword>
<proteinExistence type="predicted"/>
<gene>
    <name evidence="3" type="primary">LOC132803960</name>
</gene>
<reference evidence="3" key="1">
    <citation type="submission" date="2025-08" db="UniProtKB">
        <authorList>
            <consortium name="RefSeq"/>
        </authorList>
    </citation>
    <scope>IDENTIFICATION</scope>
    <source>
        <tissue evidence="3">Seedling</tissue>
    </source>
</reference>
<name>A0ABM4AAP9_ZIZJJ</name>
<evidence type="ECO:0000313" key="2">
    <source>
        <dbReference type="Proteomes" id="UP001652623"/>
    </source>
</evidence>
<dbReference type="Proteomes" id="UP001652623">
    <property type="component" value="Chromosome 6"/>
</dbReference>
<evidence type="ECO:0000313" key="3">
    <source>
        <dbReference type="RefSeq" id="XP_060673810.1"/>
    </source>
</evidence>
<dbReference type="GeneID" id="132803960"/>